<dbReference type="AlphaFoldDB" id="A0A0F9TPQ2"/>
<accession>A0A0F9TPQ2</accession>
<dbReference type="EMBL" id="LAZR01000217">
    <property type="protein sequence ID" value="KKN81274.1"/>
    <property type="molecule type" value="Genomic_DNA"/>
</dbReference>
<comment type="caution">
    <text evidence="2">The sequence shown here is derived from an EMBL/GenBank/DDBJ whole genome shotgun (WGS) entry which is preliminary data.</text>
</comment>
<gene>
    <name evidence="2" type="ORF">LCGC14_0321110</name>
</gene>
<sequence length="187" mass="19901">MKRRTGFTLAESLLAITLLAVGVIAITMPFTAGAQNEQDDVRRMLGAALAQEMMEEILAKPFNDPDGASAPGPETGESSRAAFDNIDDYHGYDESAGSVTNAYGIALSEAAATDLSRHVSVAYIYVAGQDTGESPTFARITVEVRYQGDELLTVTRLKYAYPGPGPEDALDDDDNSDGGDIVEEEDA</sequence>
<organism evidence="2">
    <name type="scientific">marine sediment metagenome</name>
    <dbReference type="NCBI Taxonomy" id="412755"/>
    <lineage>
        <taxon>unclassified sequences</taxon>
        <taxon>metagenomes</taxon>
        <taxon>ecological metagenomes</taxon>
    </lineage>
</organism>
<evidence type="ECO:0000256" key="1">
    <source>
        <dbReference type="SAM" id="MobiDB-lite"/>
    </source>
</evidence>
<dbReference type="Pfam" id="PF07963">
    <property type="entry name" value="N_methyl"/>
    <property type="match status" value="1"/>
</dbReference>
<evidence type="ECO:0008006" key="3">
    <source>
        <dbReference type="Google" id="ProtNLM"/>
    </source>
</evidence>
<dbReference type="InterPro" id="IPR012902">
    <property type="entry name" value="N_methyl_site"/>
</dbReference>
<name>A0A0F9TPQ2_9ZZZZ</name>
<protein>
    <recommendedName>
        <fullName evidence="3">Type II secretion system protein GspI C-terminal domain-containing protein</fullName>
    </recommendedName>
</protein>
<reference evidence="2" key="1">
    <citation type="journal article" date="2015" name="Nature">
        <title>Complex archaea that bridge the gap between prokaryotes and eukaryotes.</title>
        <authorList>
            <person name="Spang A."/>
            <person name="Saw J.H."/>
            <person name="Jorgensen S.L."/>
            <person name="Zaremba-Niedzwiedzka K."/>
            <person name="Martijn J."/>
            <person name="Lind A.E."/>
            <person name="van Eijk R."/>
            <person name="Schleper C."/>
            <person name="Guy L."/>
            <person name="Ettema T.J."/>
        </authorList>
    </citation>
    <scope>NUCLEOTIDE SEQUENCE</scope>
</reference>
<evidence type="ECO:0000313" key="2">
    <source>
        <dbReference type="EMBL" id="KKN81274.1"/>
    </source>
</evidence>
<feature type="region of interest" description="Disordered" evidence="1">
    <location>
        <begin position="160"/>
        <end position="187"/>
    </location>
</feature>
<proteinExistence type="predicted"/>
<feature type="compositionally biased region" description="Acidic residues" evidence="1">
    <location>
        <begin position="168"/>
        <end position="187"/>
    </location>
</feature>